<organism evidence="10">
    <name type="scientific">Hydra vulgaris</name>
    <name type="common">Hydra</name>
    <name type="synonym">Hydra attenuata</name>
    <dbReference type="NCBI Taxonomy" id="6087"/>
    <lineage>
        <taxon>Eukaryota</taxon>
        <taxon>Metazoa</taxon>
        <taxon>Cnidaria</taxon>
        <taxon>Hydrozoa</taxon>
        <taxon>Hydroidolina</taxon>
        <taxon>Anthoathecata</taxon>
        <taxon>Aplanulata</taxon>
        <taxon>Hydridae</taxon>
        <taxon>Hydra</taxon>
    </lineage>
</organism>
<evidence type="ECO:0000256" key="2">
    <source>
        <dbReference type="ARBA" id="ARBA00009533"/>
    </source>
</evidence>
<dbReference type="InterPro" id="IPR002129">
    <property type="entry name" value="PyrdxlP-dep_de-COase"/>
</dbReference>
<reference evidence="10" key="1">
    <citation type="journal article" date="2013" name="Genome Biol. Evol.">
        <title>Punctuated emergences of genetic and phenotypic innovations in eumetazoan, bilaterian, euteleostome, and hominidae ancestors.</title>
        <authorList>
            <person name="Wenger Y."/>
            <person name="Galliot B."/>
        </authorList>
    </citation>
    <scope>NUCLEOTIDE SEQUENCE</scope>
    <source>
        <tissue evidence="10">Whole animals</tissue>
    </source>
</reference>
<dbReference type="EMBL" id="HAAD01003166">
    <property type="protein sequence ID" value="CDG69398.1"/>
    <property type="molecule type" value="mRNA"/>
</dbReference>
<evidence type="ECO:0000256" key="3">
    <source>
        <dbReference type="ARBA" id="ARBA00022793"/>
    </source>
</evidence>
<dbReference type="InterPro" id="IPR050477">
    <property type="entry name" value="GrpII_AminoAcid_Decarb"/>
</dbReference>
<dbReference type="PANTHER" id="PTHR42735">
    <property type="match status" value="1"/>
</dbReference>
<sequence length="740" mass="83935">MAVEAVDAMVSQNMTDEQNISHQFYSCINRIFQDPIRHHAAPLTTHHTAVDDFHIDKGVSLSEILNRLASLHLPSTKRSSLPNTYNHISILSDSFQGYLQLLPSVEVSELSQQVKQDTTKWLSKLFGLDDVFSIFHRTKNEGLLNVCRISLHLKYSKYATDGFTALYTRPPVIYISAIAPDSLLQQLRSELGLPQSSICIVPCNSMFGSPYTMDVSAFERHVTDDISCGKTPLLLIAYAGTPLSGHTDNLERLREICTQSGIWFHVEGDILANLALTQMQPSIQVATSADSLTLNLPTWFGLPNIPFCTFYKTRQPSSNSLVSMKFDQSEIVSLPLWVMLQFMGTHDLKRIIEHASELAQQISHRLDMISSIKRLEQPSGVSPIVIFKYKASPSLPLVFSSESNLKSTKAAPRGKVDVSQKLVDACNEHLFNHLDFHSKVFIDLVNIPREGVCLKFHPLCTSRFRETSKADIDHFVEVLHNKIVELDHTLVLRTTFSEIFQRIPDLQVVDVSDELALGAFQCLPKYWKTKNLSNLSEIKKTELNELNVKIFELLIQQCRFVEKCAMSNGQLFIKINVVDEAFDLQLFADRILKLTIDMEDNEKYAEMLKESVQKNIEEAMTKIEREREEKFFQDGVLRSVPIVSSLYNWWSPPPKEDHGVIGRSFDLSSGKLEATDKTYKFKMQLHDDQSDTLSRLSGISKLSHKENLKQTDLNSDDEGNLSEIDSTEELENEETENDLN</sequence>
<dbReference type="SUPFAM" id="SSF53383">
    <property type="entry name" value="PLP-dependent transferases"/>
    <property type="match status" value="1"/>
</dbReference>
<proteinExistence type="evidence at transcript level"/>
<evidence type="ECO:0000313" key="10">
    <source>
        <dbReference type="EMBL" id="CDG69398.1"/>
    </source>
</evidence>
<dbReference type="OrthoDB" id="2161780at2759"/>
<dbReference type="GO" id="GO:0016831">
    <property type="term" value="F:carboxy-lyase activity"/>
    <property type="evidence" value="ECO:0007669"/>
    <property type="project" value="UniProtKB-KW"/>
</dbReference>
<dbReference type="Pfam" id="PF22937">
    <property type="entry name" value="PDXDC1-like_cen2"/>
    <property type="match status" value="1"/>
</dbReference>
<protein>
    <recommendedName>
        <fullName evidence="6">Pyridoxal-dependent decarboxylase domain-containing protein 1</fullName>
    </recommendedName>
</protein>
<dbReference type="KEGG" id="hmg:100211784"/>
<evidence type="ECO:0000256" key="5">
    <source>
        <dbReference type="ARBA" id="ARBA00023239"/>
    </source>
</evidence>
<feature type="region of interest" description="Disordered" evidence="7">
    <location>
        <begin position="707"/>
        <end position="740"/>
    </location>
</feature>
<dbReference type="Pfam" id="PF22930">
    <property type="entry name" value="PDXDC1-like_cen"/>
    <property type="match status" value="1"/>
</dbReference>
<evidence type="ECO:0000259" key="9">
    <source>
        <dbReference type="Pfam" id="PF22937"/>
    </source>
</evidence>
<dbReference type="InterPro" id="IPR015421">
    <property type="entry name" value="PyrdxlP-dep_Trfase_major"/>
</dbReference>
<dbReference type="InterPro" id="IPR015424">
    <property type="entry name" value="PyrdxlP-dep_Trfase"/>
</dbReference>
<accession>T2MAS9</accession>
<dbReference type="InterPro" id="IPR055103">
    <property type="entry name" value="PDXDC1-like_2nd"/>
</dbReference>
<dbReference type="OMA" id="RLQYACR"/>
<evidence type="ECO:0000256" key="6">
    <source>
        <dbReference type="ARBA" id="ARBA00047190"/>
    </source>
</evidence>
<gene>
    <name evidence="10" type="primary">PDXDC1</name>
</gene>
<dbReference type="AlphaFoldDB" id="T2MAS9"/>
<dbReference type="Gene3D" id="3.40.640.10">
    <property type="entry name" value="Type I PLP-dependent aspartate aminotransferase-like (Major domain)"/>
    <property type="match status" value="1"/>
</dbReference>
<dbReference type="GO" id="GO:0030170">
    <property type="term" value="F:pyridoxal phosphate binding"/>
    <property type="evidence" value="ECO:0007669"/>
    <property type="project" value="InterPro"/>
</dbReference>
<feature type="compositionally biased region" description="Acidic residues" evidence="7">
    <location>
        <begin position="714"/>
        <end position="740"/>
    </location>
</feature>
<dbReference type="Pfam" id="PF00282">
    <property type="entry name" value="Pyridoxal_deC"/>
    <property type="match status" value="1"/>
</dbReference>
<dbReference type="InterPro" id="IPR055102">
    <property type="entry name" value="PDXDC1-like_3rd"/>
</dbReference>
<dbReference type="PANTHER" id="PTHR42735:SF1">
    <property type="entry name" value="PYRIDOXAL-DEPENDENT DECARBOXYLASE DOMAIN-CONTAINING PROTEIN 1-RELATED"/>
    <property type="match status" value="1"/>
</dbReference>
<keyword evidence="5" id="KW-0456">Lyase</keyword>
<comment type="cofactor">
    <cofactor evidence="1">
        <name>pyridoxal 5'-phosphate</name>
        <dbReference type="ChEBI" id="CHEBI:597326"/>
    </cofactor>
</comment>
<evidence type="ECO:0000256" key="7">
    <source>
        <dbReference type="SAM" id="MobiDB-lite"/>
    </source>
</evidence>
<feature type="domain" description="PDXDC1/PDXD2 second" evidence="8">
    <location>
        <begin position="382"/>
        <end position="489"/>
    </location>
</feature>
<keyword evidence="4" id="KW-0663">Pyridoxal phosphate</keyword>
<name>T2MAS9_HYDVU</name>
<feature type="domain" description="PDXDC1-like third" evidence="9">
    <location>
        <begin position="496"/>
        <end position="603"/>
    </location>
</feature>
<dbReference type="GO" id="GO:0019752">
    <property type="term" value="P:carboxylic acid metabolic process"/>
    <property type="evidence" value="ECO:0007669"/>
    <property type="project" value="InterPro"/>
</dbReference>
<keyword evidence="3" id="KW-0210">Decarboxylase</keyword>
<evidence type="ECO:0000256" key="1">
    <source>
        <dbReference type="ARBA" id="ARBA00001933"/>
    </source>
</evidence>
<evidence type="ECO:0000256" key="4">
    <source>
        <dbReference type="ARBA" id="ARBA00022898"/>
    </source>
</evidence>
<comment type="similarity">
    <text evidence="2">Belongs to the group II decarboxylase family.</text>
</comment>
<evidence type="ECO:0000259" key="8">
    <source>
        <dbReference type="Pfam" id="PF22930"/>
    </source>
</evidence>